<feature type="region of interest" description="Disordered" evidence="1">
    <location>
        <begin position="45"/>
        <end position="70"/>
    </location>
</feature>
<dbReference type="EMBL" id="CP065876">
    <property type="protein sequence ID" value="QQA13591.1"/>
    <property type="molecule type" value="Genomic_DNA"/>
</dbReference>
<accession>A0ABX6Z0I5</accession>
<organism evidence="2 3">
    <name type="scientific">Bacillus mycoides</name>
    <dbReference type="NCBI Taxonomy" id="1405"/>
    <lineage>
        <taxon>Bacteria</taxon>
        <taxon>Bacillati</taxon>
        <taxon>Bacillota</taxon>
        <taxon>Bacilli</taxon>
        <taxon>Bacillales</taxon>
        <taxon>Bacillaceae</taxon>
        <taxon>Bacillus</taxon>
        <taxon>Bacillus cereus group</taxon>
    </lineage>
</organism>
<evidence type="ECO:0000256" key="1">
    <source>
        <dbReference type="SAM" id="MobiDB-lite"/>
    </source>
</evidence>
<geneLocation type="plasmid" evidence="2 3">
    <name>unnamed2</name>
</geneLocation>
<dbReference type="RefSeq" id="WP_003192837.1">
    <property type="nucleotide sequence ID" value="NZ_CP009691.1"/>
</dbReference>
<name>A0ABX6Z0I5_BACMY</name>
<evidence type="ECO:0000313" key="3">
    <source>
        <dbReference type="Proteomes" id="UP000596196"/>
    </source>
</evidence>
<keyword evidence="3" id="KW-1185">Reference proteome</keyword>
<evidence type="ECO:0000313" key="2">
    <source>
        <dbReference type="EMBL" id="QQA13591.1"/>
    </source>
</evidence>
<proteinExistence type="predicted"/>
<keyword evidence="2" id="KW-0614">Plasmid</keyword>
<sequence length="120" mass="13339">MKDVYGGLRLDYNGTPFNVGMDKDYGIIRFKTDVAEELEIPYGPSMEGVGAKPPAKGFDNSPDPFTGHGFTKDINGNIIPEYTMPYLEPEDGAELFRVNSITGEEELIAKFINGRFIKIK</sequence>
<dbReference type="Proteomes" id="UP000596196">
    <property type="component" value="Plasmid unnamed2"/>
</dbReference>
<protein>
    <submittedName>
        <fullName evidence="2">Uncharacterized protein</fullName>
    </submittedName>
</protein>
<gene>
    <name evidence="2" type="ORF">I6G81_01560</name>
</gene>
<reference evidence="2 3" key="1">
    <citation type="submission" date="2020-12" db="EMBL/GenBank/DDBJ databases">
        <title>FDA dAtabase for Regulatory Grade micrObial Sequences (FDA-ARGOS): Supporting development and validation of Infectious Disease Dx tests.</title>
        <authorList>
            <person name="Nelson B."/>
            <person name="Plummer A."/>
            <person name="Tallon L."/>
            <person name="Sadzewicz L."/>
            <person name="Zhao X."/>
            <person name="Boylan J."/>
            <person name="Ott S."/>
            <person name="Bowen H."/>
            <person name="Vavikolanu K."/>
            <person name="Mehta A."/>
            <person name="Aluvathingal J."/>
            <person name="Nadendla S."/>
            <person name="Myers T."/>
            <person name="Yan Y."/>
            <person name="Sichtig H."/>
        </authorList>
    </citation>
    <scope>NUCLEOTIDE SEQUENCE [LARGE SCALE GENOMIC DNA]</scope>
    <source>
        <strain evidence="2 3">FDAARGOS_924</strain>
        <plasmid evidence="2 3">unnamed2</plasmid>
    </source>
</reference>